<sequence length="286" mass="33951">MDSERIAKLNITMYKNRILDKNFDDFMRVKREQNDGEESIGGSRFMNDLIYELAGTNIIETNEVETASMEYFMNNYRIKINPDFIKKYFLSKDEVEFVMCHEILHKLNGDFFRSLGKDDGEMGKMLANVVMDININSALMSYFHGSFRFMFENLYDRKSIISYMLYPLKYKYVDRNNSLECITNELKRNFHFKDEDARELAETYCNLWRREGYLADGYAVLSKHFKKQKMQEDVIFLGDHEFVYKIGYKSCMTGILPKGWNDKDAKYQVNAKAIERQNIIINALRR</sequence>
<protein>
    <submittedName>
        <fullName evidence="1">Uncharacterized protein</fullName>
    </submittedName>
</protein>
<dbReference type="EMBL" id="DMZY01000034">
    <property type="protein sequence ID" value="HAV91767.1"/>
    <property type="molecule type" value="Genomic_DNA"/>
</dbReference>
<gene>
    <name evidence="1" type="ORF">DCW38_01105</name>
</gene>
<dbReference type="AlphaFoldDB" id="A0A350H8A1"/>
<evidence type="ECO:0000313" key="2">
    <source>
        <dbReference type="Proteomes" id="UP000264062"/>
    </source>
</evidence>
<proteinExistence type="predicted"/>
<organism evidence="1 2">
    <name type="scientific">candidate division WOR-3 bacterium</name>
    <dbReference type="NCBI Taxonomy" id="2052148"/>
    <lineage>
        <taxon>Bacteria</taxon>
        <taxon>Bacteria division WOR-3</taxon>
    </lineage>
</organism>
<dbReference type="Proteomes" id="UP000264062">
    <property type="component" value="Unassembled WGS sequence"/>
</dbReference>
<evidence type="ECO:0000313" key="1">
    <source>
        <dbReference type="EMBL" id="HAV91767.1"/>
    </source>
</evidence>
<reference evidence="1 2" key="1">
    <citation type="journal article" date="2018" name="Nat. Biotechnol.">
        <title>A standardized bacterial taxonomy based on genome phylogeny substantially revises the tree of life.</title>
        <authorList>
            <person name="Parks D.H."/>
            <person name="Chuvochina M."/>
            <person name="Waite D.W."/>
            <person name="Rinke C."/>
            <person name="Skarshewski A."/>
            <person name="Chaumeil P.A."/>
            <person name="Hugenholtz P."/>
        </authorList>
    </citation>
    <scope>NUCLEOTIDE SEQUENCE [LARGE SCALE GENOMIC DNA]</scope>
    <source>
        <strain evidence="1">UBA9956</strain>
    </source>
</reference>
<name>A0A350H8A1_UNCW3</name>
<feature type="non-terminal residue" evidence="1">
    <location>
        <position position="286"/>
    </location>
</feature>
<comment type="caution">
    <text evidence="1">The sequence shown here is derived from an EMBL/GenBank/DDBJ whole genome shotgun (WGS) entry which is preliminary data.</text>
</comment>
<accession>A0A350H8A1</accession>